<comment type="similarity">
    <text evidence="2">Belongs to the triosephosphate isomerase family.</text>
</comment>
<dbReference type="RefSeq" id="WP_245827157.1">
    <property type="nucleotide sequence ID" value="NZ_FUKR01000005.1"/>
</dbReference>
<dbReference type="InterPro" id="IPR000652">
    <property type="entry name" value="Triosephosphate_isomerase"/>
</dbReference>
<gene>
    <name evidence="3" type="ORF">FM119_00690</name>
</gene>
<dbReference type="SUPFAM" id="SSF51351">
    <property type="entry name" value="Triosephosphate isomerase (TIM)"/>
    <property type="match status" value="1"/>
</dbReference>
<dbReference type="Proteomes" id="UP000196778">
    <property type="component" value="Unassembled WGS sequence"/>
</dbReference>
<dbReference type="UniPathway" id="UPA00138"/>
<dbReference type="UniPathway" id="UPA00109">
    <property type="reaction ID" value="UER00189"/>
</dbReference>
<dbReference type="EC" id="5.3.1.1" evidence="2"/>
<comment type="subunit">
    <text evidence="2">Homodimer.</text>
</comment>
<keyword evidence="1 2" id="KW-0413">Isomerase</keyword>
<evidence type="ECO:0000256" key="1">
    <source>
        <dbReference type="ARBA" id="ARBA00023235"/>
    </source>
</evidence>
<dbReference type="CDD" id="cd00311">
    <property type="entry name" value="TIM"/>
    <property type="match status" value="1"/>
</dbReference>
<dbReference type="AlphaFoldDB" id="A0A1R4IAH2"/>
<keyword evidence="4" id="KW-1185">Reference proteome</keyword>
<accession>A0A1R4IAH2</accession>
<dbReference type="GO" id="GO:0004807">
    <property type="term" value="F:triose-phosphate isomerase activity"/>
    <property type="evidence" value="ECO:0007669"/>
    <property type="project" value="UniProtKB-EC"/>
</dbReference>
<dbReference type="PROSITE" id="PS51440">
    <property type="entry name" value="TIM_2"/>
    <property type="match status" value="1"/>
</dbReference>
<dbReference type="Pfam" id="PF00121">
    <property type="entry name" value="TIM"/>
    <property type="match status" value="1"/>
</dbReference>
<evidence type="ECO:0000313" key="4">
    <source>
        <dbReference type="Proteomes" id="UP000196778"/>
    </source>
</evidence>
<evidence type="ECO:0000313" key="3">
    <source>
        <dbReference type="EMBL" id="SJN16835.1"/>
    </source>
</evidence>
<comment type="pathway">
    <text evidence="2">Carbohydrate biosynthesis; gluconeogenesis.</text>
</comment>
<proteinExistence type="inferred from homology"/>
<sequence length="276" mass="28701">MLTTDRAGAPASRLGRGRFLIGSSLKMYFSRERSVEWSEAVADIVREHRATAAGAATVFVIPSFLAVEAVGRALGDSGVLLGAQDMYWEDGGAFTGEVSGPQIRELGAVLVEIGHAERRALFGETDDTVALKVAAAWRNGLTPVLCIGEVAEQDPRSAAIECRTQLSASLSAAREAGLTGDLVVAYEPVWAIGAAEPAGADHIRAVCASLGEQVADDPAVGEHRVIYGGSAGPGLLPGIADSVDGMFLGRFAHDPEAVRLILDEIAGIARIGEPTA</sequence>
<name>A0A1R4IAH2_9MICO</name>
<evidence type="ECO:0000256" key="2">
    <source>
        <dbReference type="RuleBase" id="RU363013"/>
    </source>
</evidence>
<keyword evidence="2" id="KW-0312">Gluconeogenesis</keyword>
<dbReference type="GO" id="GO:0006096">
    <property type="term" value="P:glycolytic process"/>
    <property type="evidence" value="ECO:0007669"/>
    <property type="project" value="UniProtKB-UniPathway"/>
</dbReference>
<keyword evidence="2" id="KW-0324">Glycolysis</keyword>
<dbReference type="GO" id="GO:0006094">
    <property type="term" value="P:gluconeogenesis"/>
    <property type="evidence" value="ECO:0007669"/>
    <property type="project" value="UniProtKB-UniPathway"/>
</dbReference>
<comment type="catalytic activity">
    <reaction evidence="2">
        <text>D-glyceraldehyde 3-phosphate = dihydroxyacetone phosphate</text>
        <dbReference type="Rhea" id="RHEA:18585"/>
        <dbReference type="ChEBI" id="CHEBI:57642"/>
        <dbReference type="ChEBI" id="CHEBI:59776"/>
        <dbReference type="EC" id="5.3.1.1"/>
    </reaction>
</comment>
<dbReference type="GO" id="GO:0019563">
    <property type="term" value="P:glycerol catabolic process"/>
    <property type="evidence" value="ECO:0007669"/>
    <property type="project" value="TreeGrafter"/>
</dbReference>
<comment type="subcellular location">
    <subcellularLocation>
        <location evidence="2">Cytoplasm</location>
    </subcellularLocation>
</comment>
<dbReference type="Gene3D" id="3.20.20.70">
    <property type="entry name" value="Aldolase class I"/>
    <property type="match status" value="1"/>
</dbReference>
<keyword evidence="2" id="KW-0963">Cytoplasm</keyword>
<organism evidence="3 4">
    <name type="scientific">Mycetocola reblochoni REB411</name>
    <dbReference type="NCBI Taxonomy" id="1255698"/>
    <lineage>
        <taxon>Bacteria</taxon>
        <taxon>Bacillati</taxon>
        <taxon>Actinomycetota</taxon>
        <taxon>Actinomycetes</taxon>
        <taxon>Micrococcales</taxon>
        <taxon>Microbacteriaceae</taxon>
        <taxon>Mycetocola</taxon>
    </lineage>
</organism>
<dbReference type="EMBL" id="FUKR01000005">
    <property type="protein sequence ID" value="SJN16835.1"/>
    <property type="molecule type" value="Genomic_DNA"/>
</dbReference>
<reference evidence="4" key="1">
    <citation type="submission" date="2017-02" db="EMBL/GenBank/DDBJ databases">
        <authorList>
            <person name="Dridi B."/>
        </authorList>
    </citation>
    <scope>NUCLEOTIDE SEQUENCE [LARGE SCALE GENOMIC DNA]</scope>
    <source>
        <strain evidence="4">EB411</strain>
    </source>
</reference>
<dbReference type="GO" id="GO:0005829">
    <property type="term" value="C:cytosol"/>
    <property type="evidence" value="ECO:0007669"/>
    <property type="project" value="TreeGrafter"/>
</dbReference>
<comment type="pathway">
    <text evidence="2">Carbohydrate degradation; glycolysis; D-glyceraldehyde 3-phosphate from glycerone phosphate: step 1/1.</text>
</comment>
<dbReference type="InterPro" id="IPR013785">
    <property type="entry name" value="Aldolase_TIM"/>
</dbReference>
<dbReference type="InterPro" id="IPR035990">
    <property type="entry name" value="TIM_sf"/>
</dbReference>
<dbReference type="PANTHER" id="PTHR21139:SF2">
    <property type="entry name" value="TRIOSEPHOSPHATE ISOMERASE"/>
    <property type="match status" value="1"/>
</dbReference>
<dbReference type="PANTHER" id="PTHR21139">
    <property type="entry name" value="TRIOSEPHOSPHATE ISOMERASE"/>
    <property type="match status" value="1"/>
</dbReference>
<protein>
    <recommendedName>
        <fullName evidence="2">Triosephosphate isomerase</fullName>
        <ecNumber evidence="2">5.3.1.1</ecNumber>
    </recommendedName>
</protein>
<dbReference type="GO" id="GO:0046166">
    <property type="term" value="P:glyceraldehyde-3-phosphate biosynthetic process"/>
    <property type="evidence" value="ECO:0007669"/>
    <property type="project" value="TreeGrafter"/>
</dbReference>